<evidence type="ECO:0000256" key="1">
    <source>
        <dbReference type="SAM" id="MobiDB-lite"/>
    </source>
</evidence>
<organism evidence="2 3">
    <name type="scientific">Prorocentrum cordatum</name>
    <dbReference type="NCBI Taxonomy" id="2364126"/>
    <lineage>
        <taxon>Eukaryota</taxon>
        <taxon>Sar</taxon>
        <taxon>Alveolata</taxon>
        <taxon>Dinophyceae</taxon>
        <taxon>Prorocentrales</taxon>
        <taxon>Prorocentraceae</taxon>
        <taxon>Prorocentrum</taxon>
    </lineage>
</organism>
<comment type="caution">
    <text evidence="2">The sequence shown here is derived from an EMBL/GenBank/DDBJ whole genome shotgun (WGS) entry which is preliminary data.</text>
</comment>
<proteinExistence type="predicted"/>
<feature type="non-terminal residue" evidence="2">
    <location>
        <position position="1"/>
    </location>
</feature>
<feature type="non-terminal residue" evidence="2">
    <location>
        <position position="122"/>
    </location>
</feature>
<dbReference type="EMBL" id="CAUYUJ010005274">
    <property type="protein sequence ID" value="CAK0813036.1"/>
    <property type="molecule type" value="Genomic_DNA"/>
</dbReference>
<gene>
    <name evidence="2" type="ORF">PCOR1329_LOCUS17102</name>
</gene>
<evidence type="ECO:0008006" key="4">
    <source>
        <dbReference type="Google" id="ProtNLM"/>
    </source>
</evidence>
<evidence type="ECO:0000313" key="2">
    <source>
        <dbReference type="EMBL" id="CAK0813036.1"/>
    </source>
</evidence>
<dbReference type="Proteomes" id="UP001189429">
    <property type="component" value="Unassembled WGS sequence"/>
</dbReference>
<accession>A0ABN9R5Q9</accession>
<keyword evidence="3" id="KW-1185">Reference proteome</keyword>
<evidence type="ECO:0000313" key="3">
    <source>
        <dbReference type="Proteomes" id="UP001189429"/>
    </source>
</evidence>
<sequence length="122" mass="12917">DDAQALLREAILWRPKGESSQEAKRRLYCGGRQRTRAFRLTLGAADLRGVRARDGRLGAAVASAPPGLAGLQAGDEITHAAGRRVAGSDDLRRRAAGPRAGPQGEVGRVPPTGGFSTKDQKY</sequence>
<protein>
    <recommendedName>
        <fullName evidence="4">PDZ domain-containing protein</fullName>
    </recommendedName>
</protein>
<reference evidence="2" key="1">
    <citation type="submission" date="2023-10" db="EMBL/GenBank/DDBJ databases">
        <authorList>
            <person name="Chen Y."/>
            <person name="Shah S."/>
            <person name="Dougan E. K."/>
            <person name="Thang M."/>
            <person name="Chan C."/>
        </authorList>
    </citation>
    <scope>NUCLEOTIDE SEQUENCE [LARGE SCALE GENOMIC DNA]</scope>
</reference>
<name>A0ABN9R5Q9_9DINO</name>
<feature type="region of interest" description="Disordered" evidence="1">
    <location>
        <begin position="82"/>
        <end position="122"/>
    </location>
</feature>